<evidence type="ECO:0000313" key="3">
    <source>
        <dbReference type="Proteomes" id="UP000694930"/>
    </source>
</evidence>
<sequence>MAEHKLFGRKNKCFFGVQRIEYLGHFITVEGVSADSQKIKEVKDWPILTTLKKLRGFLGLAGYYRRFIQGFGMISRPLNDLTKNNKFKWNSTAQQAFVQLKEALTQAPVLAFPDASKTFIVETDASGYGIGAFLMQEKASDSFY</sequence>
<keyword evidence="1" id="KW-0511">Multifunctional enzyme</keyword>
<gene>
    <name evidence="4" type="primary">LOC107001189</name>
</gene>
<proteinExistence type="predicted"/>
<dbReference type="Gene3D" id="3.30.70.270">
    <property type="match status" value="1"/>
</dbReference>
<name>A0ABM1FCC6_SOLPN</name>
<feature type="domain" description="Reverse transcriptase/retrotransposon-derived protein RNase H-like" evidence="2">
    <location>
        <begin position="89"/>
        <end position="140"/>
    </location>
</feature>
<dbReference type="InterPro" id="IPR041577">
    <property type="entry name" value="RT_RNaseH_2"/>
</dbReference>
<dbReference type="PANTHER" id="PTHR37984:SF5">
    <property type="entry name" value="PROTEIN NYNRIN-LIKE"/>
    <property type="match status" value="1"/>
</dbReference>
<dbReference type="GeneID" id="107001189"/>
<dbReference type="Pfam" id="PF17919">
    <property type="entry name" value="RT_RNaseH_2"/>
    <property type="match status" value="1"/>
</dbReference>
<accession>A0ABM1FCC6</accession>
<protein>
    <submittedName>
        <fullName evidence="4">Uncharacterized protein LOC107001189</fullName>
    </submittedName>
</protein>
<dbReference type="InterPro" id="IPR050951">
    <property type="entry name" value="Retrovirus_Pol_polyprotein"/>
</dbReference>
<dbReference type="InterPro" id="IPR043502">
    <property type="entry name" value="DNA/RNA_pol_sf"/>
</dbReference>
<evidence type="ECO:0000313" key="4">
    <source>
        <dbReference type="RefSeq" id="XP_015054821.1"/>
    </source>
</evidence>
<dbReference type="PANTHER" id="PTHR37984">
    <property type="entry name" value="PROTEIN CBG26694"/>
    <property type="match status" value="1"/>
</dbReference>
<evidence type="ECO:0000259" key="2">
    <source>
        <dbReference type="Pfam" id="PF17919"/>
    </source>
</evidence>
<reference evidence="3" key="1">
    <citation type="journal article" date="2014" name="Nat. Genet.">
        <title>The genome of the stress-tolerant wild tomato species Solanum pennellii.</title>
        <authorList>
            <person name="Bolger A."/>
            <person name="Scossa F."/>
            <person name="Bolger M.E."/>
            <person name="Lanz C."/>
            <person name="Maumus F."/>
            <person name="Tohge T."/>
            <person name="Quesneville H."/>
            <person name="Alseekh S."/>
            <person name="Sorensen I."/>
            <person name="Lichtenstein G."/>
            <person name="Fich E.A."/>
            <person name="Conte M."/>
            <person name="Keller H."/>
            <person name="Schneeberger K."/>
            <person name="Schwacke R."/>
            <person name="Ofner I."/>
            <person name="Vrebalov J."/>
            <person name="Xu Y."/>
            <person name="Osorio S."/>
            <person name="Aflitos S.A."/>
            <person name="Schijlen E."/>
            <person name="Jimenez-Gomez J.M."/>
            <person name="Ryngajllo M."/>
            <person name="Kimura S."/>
            <person name="Kumar R."/>
            <person name="Koenig D."/>
            <person name="Headland L.R."/>
            <person name="Maloof J.N."/>
            <person name="Sinha N."/>
            <person name="van Ham R.C."/>
            <person name="Lankhorst R.K."/>
            <person name="Mao L."/>
            <person name="Vogel A."/>
            <person name="Arsova B."/>
            <person name="Panstruga R."/>
            <person name="Fei Z."/>
            <person name="Rose J.K."/>
            <person name="Zamir D."/>
            <person name="Carrari F."/>
            <person name="Giovannoni J.J."/>
            <person name="Weigel D."/>
            <person name="Usadel B."/>
            <person name="Fernie A.R."/>
        </authorList>
    </citation>
    <scope>NUCLEOTIDE SEQUENCE [LARGE SCALE GENOMIC DNA]</scope>
    <source>
        <strain evidence="3">cv. LA0716</strain>
    </source>
</reference>
<dbReference type="RefSeq" id="XP_015054821.1">
    <property type="nucleotide sequence ID" value="XM_015199335.1"/>
</dbReference>
<dbReference type="SUPFAM" id="SSF56672">
    <property type="entry name" value="DNA/RNA polymerases"/>
    <property type="match status" value="1"/>
</dbReference>
<organism evidence="3 4">
    <name type="scientific">Solanum pennellii</name>
    <name type="common">Tomato</name>
    <name type="synonym">Lycopersicon pennellii</name>
    <dbReference type="NCBI Taxonomy" id="28526"/>
    <lineage>
        <taxon>Eukaryota</taxon>
        <taxon>Viridiplantae</taxon>
        <taxon>Streptophyta</taxon>
        <taxon>Embryophyta</taxon>
        <taxon>Tracheophyta</taxon>
        <taxon>Spermatophyta</taxon>
        <taxon>Magnoliopsida</taxon>
        <taxon>eudicotyledons</taxon>
        <taxon>Gunneridae</taxon>
        <taxon>Pentapetalae</taxon>
        <taxon>asterids</taxon>
        <taxon>lamiids</taxon>
        <taxon>Solanales</taxon>
        <taxon>Solanaceae</taxon>
        <taxon>Solanoideae</taxon>
        <taxon>Solaneae</taxon>
        <taxon>Solanum</taxon>
        <taxon>Solanum subgen. Lycopersicon</taxon>
    </lineage>
</organism>
<evidence type="ECO:0000256" key="1">
    <source>
        <dbReference type="ARBA" id="ARBA00023268"/>
    </source>
</evidence>
<dbReference type="InterPro" id="IPR043128">
    <property type="entry name" value="Rev_trsase/Diguanyl_cyclase"/>
</dbReference>
<dbReference type="Proteomes" id="UP000694930">
    <property type="component" value="Chromosome 10"/>
</dbReference>
<keyword evidence="3" id="KW-1185">Reference proteome</keyword>
<reference evidence="4" key="2">
    <citation type="submission" date="2025-08" db="UniProtKB">
        <authorList>
            <consortium name="RefSeq"/>
        </authorList>
    </citation>
    <scope>IDENTIFICATION</scope>
</reference>